<gene>
    <name evidence="2" type="ORF">RF11_13051</name>
</gene>
<protein>
    <submittedName>
        <fullName evidence="2">Uncharacterized protein</fullName>
    </submittedName>
</protein>
<accession>A0A0C2N0C4</accession>
<comment type="caution">
    <text evidence="2">The sequence shown here is derived from an EMBL/GenBank/DDBJ whole genome shotgun (WGS) entry which is preliminary data.</text>
</comment>
<sequence>MRLCIFVNGRHFSLHVIKSVSKMKSPTSRQYIYDKKWEEIFPITQVESEPHAYYCVPCERKYSCAHNGIRNVRAHCTSSTHIRKTQRQTSGTGASESVISVKSEPAVRRSPSESSPVDNNLNSSFRERNKSGNFTVQKKKDKMLVTSNKQNKEIKSKNNSTMDDFNVWEFLRKYKNAYRMNLDGEIDKDLGLTMDRNRDRILKAVNEEFAFLEIVLKKLINYKKIN</sequence>
<feature type="compositionally biased region" description="Polar residues" evidence="1">
    <location>
        <begin position="112"/>
        <end position="124"/>
    </location>
</feature>
<dbReference type="Proteomes" id="UP000031668">
    <property type="component" value="Unassembled WGS sequence"/>
</dbReference>
<dbReference type="AlphaFoldDB" id="A0A0C2N0C4"/>
<organism evidence="2 3">
    <name type="scientific">Thelohanellus kitauei</name>
    <name type="common">Myxosporean</name>
    <dbReference type="NCBI Taxonomy" id="669202"/>
    <lineage>
        <taxon>Eukaryota</taxon>
        <taxon>Metazoa</taxon>
        <taxon>Cnidaria</taxon>
        <taxon>Myxozoa</taxon>
        <taxon>Myxosporea</taxon>
        <taxon>Bivalvulida</taxon>
        <taxon>Platysporina</taxon>
        <taxon>Myxobolidae</taxon>
        <taxon>Thelohanellus</taxon>
    </lineage>
</organism>
<reference evidence="2 3" key="1">
    <citation type="journal article" date="2014" name="Genome Biol. Evol.">
        <title>The genome of the myxosporean Thelohanellus kitauei shows adaptations to nutrient acquisition within its fish host.</title>
        <authorList>
            <person name="Yang Y."/>
            <person name="Xiong J."/>
            <person name="Zhou Z."/>
            <person name="Huo F."/>
            <person name="Miao W."/>
            <person name="Ran C."/>
            <person name="Liu Y."/>
            <person name="Zhang J."/>
            <person name="Feng J."/>
            <person name="Wang M."/>
            <person name="Wang M."/>
            <person name="Wang L."/>
            <person name="Yao B."/>
        </authorList>
    </citation>
    <scope>NUCLEOTIDE SEQUENCE [LARGE SCALE GENOMIC DNA]</scope>
    <source>
        <strain evidence="2">Wuqing</strain>
    </source>
</reference>
<evidence type="ECO:0000313" key="2">
    <source>
        <dbReference type="EMBL" id="KII69825.1"/>
    </source>
</evidence>
<feature type="region of interest" description="Disordered" evidence="1">
    <location>
        <begin position="77"/>
        <end position="133"/>
    </location>
</feature>
<keyword evidence="3" id="KW-1185">Reference proteome</keyword>
<evidence type="ECO:0000313" key="3">
    <source>
        <dbReference type="Proteomes" id="UP000031668"/>
    </source>
</evidence>
<proteinExistence type="predicted"/>
<dbReference type="OrthoDB" id="6159421at2759"/>
<name>A0A0C2N0C4_THEKT</name>
<dbReference type="EMBL" id="JWZT01002267">
    <property type="protein sequence ID" value="KII69825.1"/>
    <property type="molecule type" value="Genomic_DNA"/>
</dbReference>
<feature type="compositionally biased region" description="Polar residues" evidence="1">
    <location>
        <begin position="87"/>
        <end position="100"/>
    </location>
</feature>
<evidence type="ECO:0000256" key="1">
    <source>
        <dbReference type="SAM" id="MobiDB-lite"/>
    </source>
</evidence>